<name>A0A9P1IF91_9PELO</name>
<dbReference type="EMBL" id="CANHGI010000002">
    <property type="protein sequence ID" value="CAI5443518.1"/>
    <property type="molecule type" value="Genomic_DNA"/>
</dbReference>
<dbReference type="AlphaFoldDB" id="A0A9P1IF91"/>
<keyword evidence="2" id="KW-1185">Reference proteome</keyword>
<gene>
    <name evidence="1" type="ORF">CAMP_LOCUS6155</name>
</gene>
<dbReference type="Proteomes" id="UP001152747">
    <property type="component" value="Unassembled WGS sequence"/>
</dbReference>
<comment type="caution">
    <text evidence="1">The sequence shown here is derived from an EMBL/GenBank/DDBJ whole genome shotgun (WGS) entry which is preliminary data.</text>
</comment>
<accession>A0A9P1IF91</accession>
<sequence length="82" mass="9525">MLHLEDNNLQGYLRHTGRDIGSLRVFPARAGNTWFLYQGNHISLVTYYRLRYNIHINGNEIVVYDPADQGCWYPASIVILDD</sequence>
<reference evidence="1" key="1">
    <citation type="submission" date="2022-11" db="EMBL/GenBank/DDBJ databases">
        <authorList>
            <person name="Kikuchi T."/>
        </authorList>
    </citation>
    <scope>NUCLEOTIDE SEQUENCE</scope>
    <source>
        <strain evidence="1">PS1010</strain>
    </source>
</reference>
<evidence type="ECO:0000313" key="2">
    <source>
        <dbReference type="Proteomes" id="UP001152747"/>
    </source>
</evidence>
<evidence type="ECO:0000313" key="1">
    <source>
        <dbReference type="EMBL" id="CAI5443518.1"/>
    </source>
</evidence>
<proteinExistence type="predicted"/>
<organism evidence="1 2">
    <name type="scientific">Caenorhabditis angaria</name>
    <dbReference type="NCBI Taxonomy" id="860376"/>
    <lineage>
        <taxon>Eukaryota</taxon>
        <taxon>Metazoa</taxon>
        <taxon>Ecdysozoa</taxon>
        <taxon>Nematoda</taxon>
        <taxon>Chromadorea</taxon>
        <taxon>Rhabditida</taxon>
        <taxon>Rhabditina</taxon>
        <taxon>Rhabditomorpha</taxon>
        <taxon>Rhabditoidea</taxon>
        <taxon>Rhabditidae</taxon>
        <taxon>Peloderinae</taxon>
        <taxon>Caenorhabditis</taxon>
    </lineage>
</organism>
<protein>
    <submittedName>
        <fullName evidence="1">Uncharacterized protein</fullName>
    </submittedName>
</protein>